<sequence length="159" mass="17345">MAKKFGQFYNATGLTEVGSVEDIRWSGCGSTLFTLSTQGVVAVSEIAGYDVLSKECDSDAGLLGFIGDHNGGTLAFHTRLVQKANEHSVFRRILPSADKTAFIVDYDGDLHQVRDGSTTHMSWDRPKQGRVYDVSRAGADRLAIIRRDEVSVVDYPTSA</sequence>
<evidence type="ECO:0000313" key="2">
    <source>
        <dbReference type="Proteomes" id="UP000515908"/>
    </source>
</evidence>
<reference evidence="1 2" key="1">
    <citation type="submission" date="2020-08" db="EMBL/GenBank/DDBJ databases">
        <authorList>
            <person name="Newling K."/>
            <person name="Davey J."/>
            <person name="Forrester S."/>
        </authorList>
    </citation>
    <scope>NUCLEOTIDE SEQUENCE [LARGE SCALE GENOMIC DNA]</scope>
    <source>
        <strain evidence="2">Crithidia deanei Carvalho (ATCC PRA-265)</strain>
    </source>
</reference>
<accession>A0A7G2CSU8</accession>
<evidence type="ECO:0000313" key="1">
    <source>
        <dbReference type="EMBL" id="CAD2222886.1"/>
    </source>
</evidence>
<organism evidence="1 2">
    <name type="scientific">Angomonas deanei</name>
    <dbReference type="NCBI Taxonomy" id="59799"/>
    <lineage>
        <taxon>Eukaryota</taxon>
        <taxon>Discoba</taxon>
        <taxon>Euglenozoa</taxon>
        <taxon>Kinetoplastea</taxon>
        <taxon>Metakinetoplastina</taxon>
        <taxon>Trypanosomatida</taxon>
        <taxon>Trypanosomatidae</taxon>
        <taxon>Strigomonadinae</taxon>
        <taxon>Angomonas</taxon>
    </lineage>
</organism>
<gene>
    <name evidence="1" type="ORF">ADEAN_001044000</name>
</gene>
<dbReference type="EMBL" id="LR877173">
    <property type="protein sequence ID" value="CAD2222886.1"/>
    <property type="molecule type" value="Genomic_DNA"/>
</dbReference>
<name>A0A7G2CSU8_9TRYP</name>
<dbReference type="AlphaFoldDB" id="A0A7G2CSU8"/>
<protein>
    <submittedName>
        <fullName evidence="1">Uncharacterized protein</fullName>
    </submittedName>
</protein>
<proteinExistence type="predicted"/>
<dbReference type="VEuPathDB" id="TriTrypDB:ADEAN_001044000"/>
<dbReference type="Proteomes" id="UP000515908">
    <property type="component" value="Chromosome 29"/>
</dbReference>
<keyword evidence="2" id="KW-1185">Reference proteome</keyword>